<dbReference type="AlphaFoldDB" id="A0A2H3SKZ7"/>
<evidence type="ECO:0000313" key="2">
    <source>
        <dbReference type="Proteomes" id="UP000219369"/>
    </source>
</evidence>
<proteinExistence type="predicted"/>
<name>A0A2H3SKZ7_FUSOX</name>
<reference evidence="2" key="1">
    <citation type="submission" date="2016-09" db="EMBL/GenBank/DDBJ databases">
        <authorList>
            <person name="Guldener U."/>
        </authorList>
    </citation>
    <scope>NUCLEOTIDE SEQUENCE [LARGE SCALE GENOMIC DNA]</scope>
    <source>
        <strain evidence="2">V64-1</strain>
    </source>
</reference>
<gene>
    <name evidence="1" type="ORF">FRV6_00001</name>
</gene>
<accession>A0A2H3SKZ7</accession>
<organism evidence="1 2">
    <name type="scientific">Fusarium oxysporum</name>
    <name type="common">Fusarium vascular wilt</name>
    <dbReference type="NCBI Taxonomy" id="5507"/>
    <lineage>
        <taxon>Eukaryota</taxon>
        <taxon>Fungi</taxon>
        <taxon>Dikarya</taxon>
        <taxon>Ascomycota</taxon>
        <taxon>Pezizomycotina</taxon>
        <taxon>Sordariomycetes</taxon>
        <taxon>Hypocreomycetidae</taxon>
        <taxon>Hypocreales</taxon>
        <taxon>Nectriaceae</taxon>
        <taxon>Fusarium</taxon>
        <taxon>Fusarium oxysporum species complex</taxon>
    </lineage>
</organism>
<sequence length="40" mass="4637">MSKTICRFYISSIKQKLGQKQYCNPLLHFMAMLGIKEDGN</sequence>
<dbReference type="Proteomes" id="UP000219369">
    <property type="component" value="Unassembled WGS sequence"/>
</dbReference>
<protein>
    <submittedName>
        <fullName evidence="1">Uncharacterized protein</fullName>
    </submittedName>
</protein>
<dbReference type="EMBL" id="FMJY01000001">
    <property type="protein sequence ID" value="SCO75789.1"/>
    <property type="molecule type" value="Genomic_DNA"/>
</dbReference>
<dbReference type="OrthoDB" id="5106259at2759"/>
<evidence type="ECO:0000313" key="1">
    <source>
        <dbReference type="EMBL" id="SCO75789.1"/>
    </source>
</evidence>